<dbReference type="InterPro" id="IPR036390">
    <property type="entry name" value="WH_DNA-bd_sf"/>
</dbReference>
<dbReference type="InterPro" id="IPR036388">
    <property type="entry name" value="WH-like_DNA-bd_sf"/>
</dbReference>
<accession>A0A9D1I5A9</accession>
<evidence type="ECO:0000313" key="2">
    <source>
        <dbReference type="Proteomes" id="UP000824091"/>
    </source>
</evidence>
<dbReference type="SUPFAM" id="SSF46785">
    <property type="entry name" value="Winged helix' DNA-binding domain"/>
    <property type="match status" value="1"/>
</dbReference>
<proteinExistence type="predicted"/>
<reference evidence="1" key="2">
    <citation type="journal article" date="2021" name="PeerJ">
        <title>Extensive microbial diversity within the chicken gut microbiome revealed by metagenomics and culture.</title>
        <authorList>
            <person name="Gilroy R."/>
            <person name="Ravi A."/>
            <person name="Getino M."/>
            <person name="Pursley I."/>
            <person name="Horton D.L."/>
            <person name="Alikhan N.F."/>
            <person name="Baker D."/>
            <person name="Gharbi K."/>
            <person name="Hall N."/>
            <person name="Watson M."/>
            <person name="Adriaenssens E.M."/>
            <person name="Foster-Nyarko E."/>
            <person name="Jarju S."/>
            <person name="Secka A."/>
            <person name="Antonio M."/>
            <person name="Oren A."/>
            <person name="Chaudhuri R.R."/>
            <person name="La Ragione R."/>
            <person name="Hildebrand F."/>
            <person name="Pallen M.J."/>
        </authorList>
    </citation>
    <scope>NUCLEOTIDE SEQUENCE</scope>
    <source>
        <strain evidence="1">11300</strain>
    </source>
</reference>
<dbReference type="EMBL" id="DVMO01000101">
    <property type="protein sequence ID" value="HIU28077.1"/>
    <property type="molecule type" value="Genomic_DNA"/>
</dbReference>
<evidence type="ECO:0000313" key="1">
    <source>
        <dbReference type="EMBL" id="HIU28077.1"/>
    </source>
</evidence>
<comment type="caution">
    <text evidence="1">The sequence shown here is derived from an EMBL/GenBank/DDBJ whole genome shotgun (WGS) entry which is preliminary data.</text>
</comment>
<dbReference type="Gene3D" id="2.60.40.1850">
    <property type="match status" value="1"/>
</dbReference>
<dbReference type="AlphaFoldDB" id="A0A9D1I5A9"/>
<reference evidence="1" key="1">
    <citation type="submission" date="2020-10" db="EMBL/GenBank/DDBJ databases">
        <authorList>
            <person name="Gilroy R."/>
        </authorList>
    </citation>
    <scope>NUCLEOTIDE SEQUENCE</scope>
    <source>
        <strain evidence="1">11300</strain>
    </source>
</reference>
<name>A0A9D1I5A9_9FIRM</name>
<sequence>MKDNTDILKLRIMLAFLNDCGDCTVMGLSRTLGEKHYTVSRAISCLEKEGLISRKTKRRPYLTKAGRDRALFYSERVDTTLAFLLSSGVEVESAKSDGLLWALYNTEDTMRTIKETVKKRRIKDILGSRKQFMGEVLCRNMDDGQYKLPFVIYREDVKDGNNISMANEGFEHPCTLSIVNGSGILQLRYTDMSARSQATGKIMTGHVKYVKYFDSGRYINADKNGDILSIPASSLTFKNIGKGLNRVFHGMVSLKMECTVGEFHMPEATAIFTLFI</sequence>
<dbReference type="InterPro" id="IPR037250">
    <property type="entry name" value="NEAT_dom_sf"/>
</dbReference>
<protein>
    <submittedName>
        <fullName evidence="1">Uncharacterized protein</fullName>
    </submittedName>
</protein>
<dbReference type="Proteomes" id="UP000824091">
    <property type="component" value="Unassembled WGS sequence"/>
</dbReference>
<organism evidence="1 2">
    <name type="scientific">Candidatus Fimisoma avicola</name>
    <dbReference type="NCBI Taxonomy" id="2840826"/>
    <lineage>
        <taxon>Bacteria</taxon>
        <taxon>Bacillati</taxon>
        <taxon>Bacillota</taxon>
        <taxon>Clostridia</taxon>
        <taxon>Eubacteriales</taxon>
        <taxon>Candidatus Fimisoma</taxon>
    </lineage>
</organism>
<dbReference type="Gene3D" id="1.10.10.10">
    <property type="entry name" value="Winged helix-like DNA-binding domain superfamily/Winged helix DNA-binding domain"/>
    <property type="match status" value="1"/>
</dbReference>
<gene>
    <name evidence="1" type="ORF">IAD16_06850</name>
</gene>